<accession>H6NPW7</accession>
<dbReference type="AlphaFoldDB" id="H6NPW7"/>
<organism evidence="1 2">
    <name type="scientific">Paenibacillus mucilaginosus 3016</name>
    <dbReference type="NCBI Taxonomy" id="1116391"/>
    <lineage>
        <taxon>Bacteria</taxon>
        <taxon>Bacillati</taxon>
        <taxon>Bacillota</taxon>
        <taxon>Bacilli</taxon>
        <taxon>Bacillales</taxon>
        <taxon>Paenibacillaceae</taxon>
        <taxon>Paenibacillus</taxon>
    </lineage>
</organism>
<gene>
    <name evidence="1" type="ORF">PM3016_4392</name>
</gene>
<protein>
    <submittedName>
        <fullName evidence="1">Uncharacterized protein</fullName>
    </submittedName>
</protein>
<dbReference type="Proteomes" id="UP000007523">
    <property type="component" value="Chromosome"/>
</dbReference>
<keyword evidence="2" id="KW-1185">Reference proteome</keyword>
<sequence>MVSYSLYDTKWCLVNHMFKHPMKSVHSKLGQRWIFQLMALSGCTPKNLGANMPRLVSRDSIGLAPLQNIPCSLGLLSGMGCPTSQNSAIRPLSKRKI</sequence>
<proteinExistence type="predicted"/>
<name>H6NPW7_9BACL</name>
<evidence type="ECO:0000313" key="1">
    <source>
        <dbReference type="EMBL" id="AFC31158.1"/>
    </source>
</evidence>
<dbReference type="HOGENOM" id="CLU_2344036_0_0_9"/>
<dbReference type="EMBL" id="CP003235">
    <property type="protein sequence ID" value="AFC31158.1"/>
    <property type="molecule type" value="Genomic_DNA"/>
</dbReference>
<reference evidence="1 2" key="1">
    <citation type="journal article" date="2012" name="J. Bacteriol.">
        <title>Complete Genome Sequence of Paenibacillus mucilaginosus 3016, a Bacterium Functional as Microbial Fertilizer.</title>
        <authorList>
            <person name="Ma M."/>
            <person name="Wang Z."/>
            <person name="Li L."/>
            <person name="Jiang X."/>
            <person name="Guan D."/>
            <person name="Cao F."/>
            <person name="Chen H."/>
            <person name="Wang X."/>
            <person name="Shen D."/>
            <person name="Du B."/>
            <person name="Li J."/>
        </authorList>
    </citation>
    <scope>NUCLEOTIDE SEQUENCE [LARGE SCALE GENOMIC DNA]</scope>
    <source>
        <strain evidence="1 2">3016</strain>
    </source>
</reference>
<dbReference type="KEGG" id="pmq:PM3016_4392"/>
<evidence type="ECO:0000313" key="2">
    <source>
        <dbReference type="Proteomes" id="UP000007523"/>
    </source>
</evidence>